<reference evidence="2 3" key="1">
    <citation type="submission" date="2017-11" db="EMBL/GenBank/DDBJ databases">
        <title>Population delineation of vibrios coincides with oyster pathogenicity.</title>
        <authorList>
            <person name="Bruto M."/>
            <person name="Labreuche Y."/>
            <person name="James A."/>
            <person name="Piel D."/>
            <person name="Chenivesse S."/>
            <person name="Petton B."/>
            <person name="Polz M.F."/>
            <person name="Le Roux F."/>
        </authorList>
    </citation>
    <scope>NUCLEOTIDE SEQUENCE [LARGE SCALE GENOMIC DNA]</scope>
    <source>
        <strain evidence="2 3">1F_55</strain>
    </source>
</reference>
<accession>A0A2T5EJS2</accession>
<feature type="chain" id="PRO_5015781416" evidence="1">
    <location>
        <begin position="20"/>
        <end position="102"/>
    </location>
</feature>
<evidence type="ECO:0000313" key="2">
    <source>
        <dbReference type="EMBL" id="PTP20425.1"/>
    </source>
</evidence>
<comment type="caution">
    <text evidence="2">The sequence shown here is derived from an EMBL/GenBank/DDBJ whole genome shotgun (WGS) entry which is preliminary data.</text>
</comment>
<evidence type="ECO:0000256" key="1">
    <source>
        <dbReference type="SAM" id="SignalP"/>
    </source>
</evidence>
<feature type="signal peptide" evidence="1">
    <location>
        <begin position="1"/>
        <end position="19"/>
    </location>
</feature>
<dbReference type="Proteomes" id="UP000244080">
    <property type="component" value="Unassembled WGS sequence"/>
</dbReference>
<organism evidence="2 3">
    <name type="scientific">Vibrio splendidus</name>
    <dbReference type="NCBI Taxonomy" id="29497"/>
    <lineage>
        <taxon>Bacteria</taxon>
        <taxon>Pseudomonadati</taxon>
        <taxon>Pseudomonadota</taxon>
        <taxon>Gammaproteobacteria</taxon>
        <taxon>Vibrionales</taxon>
        <taxon>Vibrionaceae</taxon>
        <taxon>Vibrio</taxon>
    </lineage>
</organism>
<gene>
    <name evidence="2" type="ORF">CWO36_07825</name>
</gene>
<name>A0A2T5EJS2_VIBSP</name>
<sequence length="102" mass="11011">MKKLIITMGLTLFASSTNAATTETVAKEFGLAMIDSLVEIRLQAACGTHISNTGKQIVTVDEKCISNINELLNTLETEPSASDLVTKVNAFMDANNIPKTFF</sequence>
<dbReference type="AlphaFoldDB" id="A0A2T5EJS2"/>
<proteinExistence type="predicted"/>
<evidence type="ECO:0000313" key="3">
    <source>
        <dbReference type="Proteomes" id="UP000244080"/>
    </source>
</evidence>
<keyword evidence="1" id="KW-0732">Signal</keyword>
<protein>
    <submittedName>
        <fullName evidence="2">Uncharacterized protein</fullName>
    </submittedName>
</protein>
<dbReference type="RefSeq" id="WP_017085204.1">
    <property type="nucleotide sequence ID" value="NZ_CAWNZY010000002.1"/>
</dbReference>
<dbReference type="EMBL" id="PIGA01000010">
    <property type="protein sequence ID" value="PTP20425.1"/>
    <property type="molecule type" value="Genomic_DNA"/>
</dbReference>